<feature type="domain" description="CxC5 like cysteine cluster associated with KDZ" evidence="1">
    <location>
        <begin position="97"/>
        <end position="215"/>
    </location>
</feature>
<dbReference type="AlphaFoldDB" id="A0A4S8KLC0"/>
<organism evidence="2 3">
    <name type="scientific">Dendrothele bispora (strain CBS 962.96)</name>
    <dbReference type="NCBI Taxonomy" id="1314807"/>
    <lineage>
        <taxon>Eukaryota</taxon>
        <taxon>Fungi</taxon>
        <taxon>Dikarya</taxon>
        <taxon>Basidiomycota</taxon>
        <taxon>Agaricomycotina</taxon>
        <taxon>Agaricomycetes</taxon>
        <taxon>Agaricomycetidae</taxon>
        <taxon>Agaricales</taxon>
        <taxon>Agaricales incertae sedis</taxon>
        <taxon>Dendrothele</taxon>
    </lineage>
</organism>
<keyword evidence="3" id="KW-1185">Reference proteome</keyword>
<dbReference type="Proteomes" id="UP000297245">
    <property type="component" value="Unassembled WGS sequence"/>
</dbReference>
<dbReference type="InterPro" id="IPR041539">
    <property type="entry name" value="CxC5"/>
</dbReference>
<proteinExistence type="predicted"/>
<dbReference type="OrthoDB" id="2527272at2759"/>
<evidence type="ECO:0000313" key="3">
    <source>
        <dbReference type="Proteomes" id="UP000297245"/>
    </source>
</evidence>
<reference evidence="2 3" key="1">
    <citation type="journal article" date="2019" name="Nat. Ecol. Evol.">
        <title>Megaphylogeny resolves global patterns of mushroom evolution.</title>
        <authorList>
            <person name="Varga T."/>
            <person name="Krizsan K."/>
            <person name="Foldi C."/>
            <person name="Dima B."/>
            <person name="Sanchez-Garcia M."/>
            <person name="Sanchez-Ramirez S."/>
            <person name="Szollosi G.J."/>
            <person name="Szarkandi J.G."/>
            <person name="Papp V."/>
            <person name="Albert L."/>
            <person name="Andreopoulos W."/>
            <person name="Angelini C."/>
            <person name="Antonin V."/>
            <person name="Barry K.W."/>
            <person name="Bougher N.L."/>
            <person name="Buchanan P."/>
            <person name="Buyck B."/>
            <person name="Bense V."/>
            <person name="Catcheside P."/>
            <person name="Chovatia M."/>
            <person name="Cooper J."/>
            <person name="Damon W."/>
            <person name="Desjardin D."/>
            <person name="Finy P."/>
            <person name="Geml J."/>
            <person name="Haridas S."/>
            <person name="Hughes K."/>
            <person name="Justo A."/>
            <person name="Karasinski D."/>
            <person name="Kautmanova I."/>
            <person name="Kiss B."/>
            <person name="Kocsube S."/>
            <person name="Kotiranta H."/>
            <person name="LaButti K.M."/>
            <person name="Lechner B.E."/>
            <person name="Liimatainen K."/>
            <person name="Lipzen A."/>
            <person name="Lukacs Z."/>
            <person name="Mihaltcheva S."/>
            <person name="Morgado L.N."/>
            <person name="Niskanen T."/>
            <person name="Noordeloos M.E."/>
            <person name="Ohm R.A."/>
            <person name="Ortiz-Santana B."/>
            <person name="Ovrebo C."/>
            <person name="Racz N."/>
            <person name="Riley R."/>
            <person name="Savchenko A."/>
            <person name="Shiryaev A."/>
            <person name="Soop K."/>
            <person name="Spirin V."/>
            <person name="Szebenyi C."/>
            <person name="Tomsovsky M."/>
            <person name="Tulloss R.E."/>
            <person name="Uehling J."/>
            <person name="Grigoriev I.V."/>
            <person name="Vagvolgyi C."/>
            <person name="Papp T."/>
            <person name="Martin F.M."/>
            <person name="Miettinen O."/>
            <person name="Hibbett D.S."/>
            <person name="Nagy L.G."/>
        </authorList>
    </citation>
    <scope>NUCLEOTIDE SEQUENCE [LARGE SCALE GENOMIC DNA]</scope>
    <source>
        <strain evidence="2 3">CBS 962.96</strain>
    </source>
</reference>
<dbReference type="EMBL" id="ML180998">
    <property type="protein sequence ID" value="THU76312.1"/>
    <property type="molecule type" value="Genomic_DNA"/>
</dbReference>
<dbReference type="Pfam" id="PF18718">
    <property type="entry name" value="CxC5"/>
    <property type="match status" value="1"/>
</dbReference>
<evidence type="ECO:0000259" key="1">
    <source>
        <dbReference type="Pfam" id="PF18718"/>
    </source>
</evidence>
<sequence>MPPPSLRDLVRFLNIFLPASLTLQHGFTIINDGSGASVNKLHGLKHWLNSSQSLSSLMMSLNTGHLQLLDIGAIYDALGVGEGLTDPLSVLPKPWPLLCTARLCCIFCTQNGAQLHTLRRREKLQEIWFLDADYQWTRAHLVVAHCIACKADFYPDKIVHRDLANTRVQMLEFDSKYIRISKHGVWVHRNLAIAQERSIVRFRAGWSNFALYLNEIIDSKTRKITSRQSQRLFLEHFARRLLRAHGKEASDFLCAPNPNSQDFAKHLRLILGENGGVIPGAMIHGCTECTHRKRYLSDLVEEGAQLDNQVGALAEIPPVENNDELTAGEPQNHNIPAALQNLPRQMETPPDGTPRGYVRMAVMDGKSVGHRIIFTLKTFVASYHAGDQSMNQTVQWACGTPIGWGKCYNSQSSPQVLEILNKIWSDFPTLR</sequence>
<evidence type="ECO:0000313" key="2">
    <source>
        <dbReference type="EMBL" id="THU76312.1"/>
    </source>
</evidence>
<gene>
    <name evidence="2" type="ORF">K435DRAFT_813519</name>
</gene>
<name>A0A4S8KLC0_DENBC</name>
<accession>A0A4S8KLC0</accession>
<protein>
    <recommendedName>
        <fullName evidence="1">CxC5 like cysteine cluster associated with KDZ domain-containing protein</fullName>
    </recommendedName>
</protein>